<dbReference type="EMBL" id="JACRSN010000021">
    <property type="protein sequence ID" value="MBC8534695.1"/>
    <property type="molecule type" value="Genomic_DNA"/>
</dbReference>
<evidence type="ECO:0008006" key="4">
    <source>
        <dbReference type="Google" id="ProtNLM"/>
    </source>
</evidence>
<evidence type="ECO:0000313" key="2">
    <source>
        <dbReference type="EMBL" id="MBC8534695.1"/>
    </source>
</evidence>
<name>A0A926HTB8_9FIRM</name>
<comment type="caution">
    <text evidence="2">The sequence shown here is derived from an EMBL/GenBank/DDBJ whole genome shotgun (WGS) entry which is preliminary data.</text>
</comment>
<reference evidence="2" key="1">
    <citation type="submission" date="2020-08" db="EMBL/GenBank/DDBJ databases">
        <title>Genome public.</title>
        <authorList>
            <person name="Liu C."/>
            <person name="Sun Q."/>
        </authorList>
    </citation>
    <scope>NUCLEOTIDE SEQUENCE</scope>
    <source>
        <strain evidence="2">NSJ-40</strain>
    </source>
</reference>
<sequence length="196" mass="21564">MQFIREHAAILLQTCFLCAGLIWGASFSKHADAALLERLDFLFFSSMQCRFHGSVPAVLIASAASSFLFLLACFLLGLSLWGTALIPVVPFFRGFGFGLVSGYLLVTYGLKGVLFQLLVILPGAYLGMMAILYAAKEGSHFSRNLTGHFLHKNEKQSEPIAFSRYFTRFCRFLLLALAAAAIDALTTLCFSGMFSF</sequence>
<evidence type="ECO:0000256" key="1">
    <source>
        <dbReference type="SAM" id="Phobius"/>
    </source>
</evidence>
<feature type="transmembrane region" description="Helical" evidence="1">
    <location>
        <begin position="57"/>
        <end position="78"/>
    </location>
</feature>
<evidence type="ECO:0000313" key="3">
    <source>
        <dbReference type="Proteomes" id="UP000651482"/>
    </source>
</evidence>
<keyword evidence="1" id="KW-0472">Membrane</keyword>
<feature type="transmembrane region" description="Helical" evidence="1">
    <location>
        <begin position="85"/>
        <end position="106"/>
    </location>
</feature>
<dbReference type="AlphaFoldDB" id="A0A926HTB8"/>
<feature type="transmembrane region" description="Helical" evidence="1">
    <location>
        <begin position="112"/>
        <end position="135"/>
    </location>
</feature>
<organism evidence="2 3">
    <name type="scientific">Yeguia hominis</name>
    <dbReference type="NCBI Taxonomy" id="2763662"/>
    <lineage>
        <taxon>Bacteria</taxon>
        <taxon>Bacillati</taxon>
        <taxon>Bacillota</taxon>
        <taxon>Clostridia</taxon>
        <taxon>Eubacteriales</taxon>
        <taxon>Yeguiaceae</taxon>
        <taxon>Yeguia</taxon>
    </lineage>
</organism>
<feature type="transmembrane region" description="Helical" evidence="1">
    <location>
        <begin position="172"/>
        <end position="194"/>
    </location>
</feature>
<gene>
    <name evidence="2" type="ORF">IAG03_12010</name>
</gene>
<keyword evidence="1" id="KW-1133">Transmembrane helix</keyword>
<keyword evidence="1" id="KW-0812">Transmembrane</keyword>
<dbReference type="Proteomes" id="UP000651482">
    <property type="component" value="Unassembled WGS sequence"/>
</dbReference>
<accession>A0A926HTB8</accession>
<proteinExistence type="predicted"/>
<keyword evidence="3" id="KW-1185">Reference proteome</keyword>
<protein>
    <recommendedName>
        <fullName evidence="4">Stage II sporulation protein M</fullName>
    </recommendedName>
</protein>